<accession>A0A4Q1UT53</accession>
<comment type="caution">
    <text evidence="2">The sequence shown here is derived from an EMBL/GenBank/DDBJ whole genome shotgun (WGS) entry which is preliminary data.</text>
</comment>
<dbReference type="PANTHER" id="PTHR42852">
    <property type="entry name" value="THIOL:DISULFIDE INTERCHANGE PROTEIN DSBE"/>
    <property type="match status" value="1"/>
</dbReference>
<dbReference type="InterPro" id="IPR000866">
    <property type="entry name" value="AhpC/TSA"/>
</dbReference>
<dbReference type="PANTHER" id="PTHR42852:SF13">
    <property type="entry name" value="PROTEIN DIPZ"/>
    <property type="match status" value="1"/>
</dbReference>
<dbReference type="EMBL" id="MZXW01000041">
    <property type="protein sequence ID" value="RXT39446.1"/>
    <property type="molecule type" value="Genomic_DNA"/>
</dbReference>
<evidence type="ECO:0000313" key="3">
    <source>
        <dbReference type="Proteomes" id="UP000290819"/>
    </source>
</evidence>
<sequence>MTFKLLAVSAALIGIAVTGAVIPGICDEAARATPVVSAAAAPIHVAAASQQAAPDFTGISNWFNSKPLNIADLRGKVVLVDFWTYGCVNCVNTLPHVTELYAKYRDKGLVVVGVHTPEFPFERSASNVQAALKRHGITYPVAQDNDSKTWDAYSNRYWPAQYIIDQNGKIVFQHEGEGRYDEIDRTVAKLLNASS</sequence>
<reference evidence="2 3" key="1">
    <citation type="submission" date="2017-03" db="EMBL/GenBank/DDBJ databases">
        <authorList>
            <person name="Safronova V.I."/>
            <person name="Sazanova A.L."/>
            <person name="Chirak E.R."/>
        </authorList>
    </citation>
    <scope>NUCLEOTIDE SEQUENCE [LARGE SCALE GENOMIC DNA]</scope>
    <source>
        <strain evidence="2 3">Opo-243</strain>
    </source>
</reference>
<protein>
    <submittedName>
        <fullName evidence="2">Thioredoxin</fullName>
    </submittedName>
</protein>
<keyword evidence="3" id="KW-1185">Reference proteome</keyword>
<dbReference type="AlphaFoldDB" id="A0A4Q1UT53"/>
<dbReference type="CDD" id="cd03012">
    <property type="entry name" value="TlpA_like_DipZ_like"/>
    <property type="match status" value="1"/>
</dbReference>
<dbReference type="GO" id="GO:0016209">
    <property type="term" value="F:antioxidant activity"/>
    <property type="evidence" value="ECO:0007669"/>
    <property type="project" value="InterPro"/>
</dbReference>
<proteinExistence type="predicted"/>
<dbReference type="Proteomes" id="UP000290819">
    <property type="component" value="Unassembled WGS sequence"/>
</dbReference>
<organism evidence="2 3">
    <name type="scientific">Bradyrhizobium betae</name>
    <dbReference type="NCBI Taxonomy" id="244734"/>
    <lineage>
        <taxon>Bacteria</taxon>
        <taxon>Pseudomonadati</taxon>
        <taxon>Pseudomonadota</taxon>
        <taxon>Alphaproteobacteria</taxon>
        <taxon>Hyphomicrobiales</taxon>
        <taxon>Nitrobacteraceae</taxon>
        <taxon>Bradyrhizobium</taxon>
    </lineage>
</organism>
<feature type="domain" description="Thioredoxin" evidence="1">
    <location>
        <begin position="47"/>
        <end position="192"/>
    </location>
</feature>
<dbReference type="Pfam" id="PF00578">
    <property type="entry name" value="AhpC-TSA"/>
    <property type="match status" value="1"/>
</dbReference>
<name>A0A4Q1UT53_9BRAD</name>
<dbReference type="RefSeq" id="WP_129273940.1">
    <property type="nucleotide sequence ID" value="NZ_MZXW01000041.1"/>
</dbReference>
<dbReference type="InterPro" id="IPR013766">
    <property type="entry name" value="Thioredoxin_domain"/>
</dbReference>
<dbReference type="PROSITE" id="PS51352">
    <property type="entry name" value="THIOREDOXIN_2"/>
    <property type="match status" value="1"/>
</dbReference>
<dbReference type="OrthoDB" id="9811352at2"/>
<dbReference type="InterPro" id="IPR036249">
    <property type="entry name" value="Thioredoxin-like_sf"/>
</dbReference>
<dbReference type="SUPFAM" id="SSF52833">
    <property type="entry name" value="Thioredoxin-like"/>
    <property type="match status" value="1"/>
</dbReference>
<dbReference type="Gene3D" id="3.40.30.10">
    <property type="entry name" value="Glutaredoxin"/>
    <property type="match status" value="1"/>
</dbReference>
<dbReference type="InterPro" id="IPR050553">
    <property type="entry name" value="Thioredoxin_ResA/DsbE_sf"/>
</dbReference>
<dbReference type="GO" id="GO:0016491">
    <property type="term" value="F:oxidoreductase activity"/>
    <property type="evidence" value="ECO:0007669"/>
    <property type="project" value="InterPro"/>
</dbReference>
<gene>
    <name evidence="2" type="ORF">B5V03_29365</name>
</gene>
<evidence type="ECO:0000259" key="1">
    <source>
        <dbReference type="PROSITE" id="PS51352"/>
    </source>
</evidence>
<evidence type="ECO:0000313" key="2">
    <source>
        <dbReference type="EMBL" id="RXT39446.1"/>
    </source>
</evidence>